<dbReference type="InterPro" id="IPR043519">
    <property type="entry name" value="NT_sf"/>
</dbReference>
<proteinExistence type="predicted"/>
<name>A0A923MHQ3_9FIRM</name>
<dbReference type="EMBL" id="JACOQI010000011">
    <property type="protein sequence ID" value="MBC5770922.1"/>
    <property type="molecule type" value="Genomic_DNA"/>
</dbReference>
<feature type="domain" description="Polymerase nucleotidyl transferase" evidence="1">
    <location>
        <begin position="22"/>
        <end position="84"/>
    </location>
</feature>
<evidence type="ECO:0000259" key="1">
    <source>
        <dbReference type="Pfam" id="PF01909"/>
    </source>
</evidence>
<dbReference type="InterPro" id="IPR052548">
    <property type="entry name" value="Type_VII_TA_antitoxin"/>
</dbReference>
<evidence type="ECO:0000313" key="3">
    <source>
        <dbReference type="Proteomes" id="UP000620327"/>
    </source>
</evidence>
<gene>
    <name evidence="2" type="ORF">H8Z83_11425</name>
</gene>
<keyword evidence="3" id="KW-1185">Reference proteome</keyword>
<dbReference type="Gene3D" id="3.30.460.10">
    <property type="entry name" value="Beta Polymerase, domain 2"/>
    <property type="match status" value="1"/>
</dbReference>
<organism evidence="2 3">
    <name type="scientific">Dysosmobacter segnis</name>
    <dbReference type="NCBI Taxonomy" id="2763042"/>
    <lineage>
        <taxon>Bacteria</taxon>
        <taxon>Bacillati</taxon>
        <taxon>Bacillota</taxon>
        <taxon>Clostridia</taxon>
        <taxon>Eubacteriales</taxon>
        <taxon>Oscillospiraceae</taxon>
        <taxon>Dysosmobacter</taxon>
    </lineage>
</organism>
<dbReference type="Proteomes" id="UP000620327">
    <property type="component" value="Unassembled WGS sequence"/>
</dbReference>
<sequence>MTESVKNELSDICRIIDATVDTEKIYLFGSYAYGTPTDDSDYDLCVIIPENSMRPADAVKAIRRALFSAQSVPLDVIVYRSNAFHQRAEHASLERKIAREGVLLYEHRLEQRMA</sequence>
<evidence type="ECO:0000313" key="2">
    <source>
        <dbReference type="EMBL" id="MBC5770922.1"/>
    </source>
</evidence>
<dbReference type="SUPFAM" id="SSF81301">
    <property type="entry name" value="Nucleotidyltransferase"/>
    <property type="match status" value="1"/>
</dbReference>
<accession>A0A923MHQ3</accession>
<dbReference type="CDD" id="cd05403">
    <property type="entry name" value="NT_KNTase_like"/>
    <property type="match status" value="1"/>
</dbReference>
<dbReference type="InterPro" id="IPR002934">
    <property type="entry name" value="Polymerase_NTP_transf_dom"/>
</dbReference>
<dbReference type="AlphaFoldDB" id="A0A923MHQ3"/>
<protein>
    <submittedName>
        <fullName evidence="2">Nucleotidyltransferase domain-containing protein</fullName>
    </submittedName>
</protein>
<comment type="caution">
    <text evidence="2">The sequence shown here is derived from an EMBL/GenBank/DDBJ whole genome shotgun (WGS) entry which is preliminary data.</text>
</comment>
<dbReference type="PANTHER" id="PTHR33933">
    <property type="entry name" value="NUCLEOTIDYLTRANSFERASE"/>
    <property type="match status" value="1"/>
</dbReference>
<dbReference type="GO" id="GO:0016779">
    <property type="term" value="F:nucleotidyltransferase activity"/>
    <property type="evidence" value="ECO:0007669"/>
    <property type="project" value="InterPro"/>
</dbReference>
<dbReference type="Pfam" id="PF01909">
    <property type="entry name" value="NTP_transf_2"/>
    <property type="match status" value="1"/>
</dbReference>
<reference evidence="2" key="1">
    <citation type="submission" date="2020-08" db="EMBL/GenBank/DDBJ databases">
        <title>Genome public.</title>
        <authorList>
            <person name="Liu C."/>
            <person name="Sun Q."/>
        </authorList>
    </citation>
    <scope>NUCLEOTIDE SEQUENCE</scope>
    <source>
        <strain evidence="2">BX15</strain>
    </source>
</reference>
<dbReference type="PANTHER" id="PTHR33933:SF1">
    <property type="entry name" value="PROTEIN ADENYLYLTRANSFERASE MNTA-RELATED"/>
    <property type="match status" value="1"/>
</dbReference>
<dbReference type="RefSeq" id="WP_187015153.1">
    <property type="nucleotide sequence ID" value="NZ_JACOQI010000011.1"/>
</dbReference>